<reference evidence="3" key="1">
    <citation type="submission" date="2025-08" db="UniProtKB">
        <authorList>
            <consortium name="RefSeq"/>
        </authorList>
    </citation>
    <scope>IDENTIFICATION</scope>
    <source>
        <tissue evidence="3">Muscle</tissue>
    </source>
</reference>
<evidence type="ECO:0000313" key="2">
    <source>
        <dbReference type="Proteomes" id="UP000694941"/>
    </source>
</evidence>
<evidence type="ECO:0000313" key="3">
    <source>
        <dbReference type="RefSeq" id="XP_022236764.1"/>
    </source>
</evidence>
<evidence type="ECO:0000256" key="1">
    <source>
        <dbReference type="SAM" id="Coils"/>
    </source>
</evidence>
<gene>
    <name evidence="3" type="primary">LOC111084305</name>
</gene>
<organism evidence="2 3">
    <name type="scientific">Limulus polyphemus</name>
    <name type="common">Atlantic horseshoe crab</name>
    <dbReference type="NCBI Taxonomy" id="6850"/>
    <lineage>
        <taxon>Eukaryota</taxon>
        <taxon>Metazoa</taxon>
        <taxon>Ecdysozoa</taxon>
        <taxon>Arthropoda</taxon>
        <taxon>Chelicerata</taxon>
        <taxon>Merostomata</taxon>
        <taxon>Xiphosura</taxon>
        <taxon>Limulidae</taxon>
        <taxon>Limulus</taxon>
    </lineage>
</organism>
<keyword evidence="2" id="KW-1185">Reference proteome</keyword>
<feature type="coiled-coil region" evidence="1">
    <location>
        <begin position="26"/>
        <end position="102"/>
    </location>
</feature>
<dbReference type="RefSeq" id="XP_022236764.1">
    <property type="nucleotide sequence ID" value="XM_022381056.1"/>
</dbReference>
<feature type="non-terminal residue" evidence="3">
    <location>
        <position position="112"/>
    </location>
</feature>
<protein>
    <submittedName>
        <fullName evidence="3">Uncharacterized protein LOC111084305</fullName>
    </submittedName>
</protein>
<dbReference type="Proteomes" id="UP000694941">
    <property type="component" value="Unplaced"/>
</dbReference>
<proteinExistence type="predicted"/>
<keyword evidence="1" id="KW-0175">Coiled coil</keyword>
<name>A0ABM1RZF9_LIMPO</name>
<dbReference type="GeneID" id="111084305"/>
<accession>A0ABM1RZF9</accession>
<sequence>MKELEKTRSGEQRAFLNEFTDLRKTNLEQGEKIQELLQQLNMAEERESQTERETDELRGKLNHIQQQLTDNEGKTEMYRKTVEEQEQKLEECQLRLQSEVKTPQESVVKELK</sequence>